<protein>
    <recommendedName>
        <fullName evidence="3">DUF218 domain-containing protein</fullName>
    </recommendedName>
</protein>
<reference evidence="1 2" key="1">
    <citation type="journal article" date="2011" name="Proc. Natl. Acad. Sci. U.S.A.">
        <title>Comparative genomics of xylose-fermenting fungi for enhanced biofuel production.</title>
        <authorList>
            <person name="Wohlbach D.J."/>
            <person name="Kuo A."/>
            <person name="Sato T.K."/>
            <person name="Potts K.M."/>
            <person name="Salamov A.A."/>
            <person name="LaButti K.M."/>
            <person name="Sun H."/>
            <person name="Clum A."/>
            <person name="Pangilinan J.L."/>
            <person name="Lindquist E.A."/>
            <person name="Lucas S."/>
            <person name="Lapidus A."/>
            <person name="Jin M."/>
            <person name="Gunawan C."/>
            <person name="Balan V."/>
            <person name="Dale B.E."/>
            <person name="Jeffries T.W."/>
            <person name="Zinkel R."/>
            <person name="Barry K.W."/>
            <person name="Grigoriev I.V."/>
            <person name="Gasch A.P."/>
        </authorList>
    </citation>
    <scope>NUCLEOTIDE SEQUENCE [LARGE SCALE GENOMIC DNA]</scope>
    <source>
        <strain evidence="2">ATCC 10573 / BCRC 21748 / CBS 615 / JCM 9827 / NBRC 10315 / NRRL Y-1498 / VKM Y-70</strain>
    </source>
</reference>
<dbReference type="PANTHER" id="PTHR28110:SF1">
    <property type="entry name" value="TRANSMEMBRANE PROTEIN"/>
    <property type="match status" value="1"/>
</dbReference>
<dbReference type="GO" id="GO:0005737">
    <property type="term" value="C:cytoplasm"/>
    <property type="evidence" value="ECO:0007669"/>
    <property type="project" value="TreeGrafter"/>
</dbReference>
<dbReference type="eggNOG" id="KOG4533">
    <property type="taxonomic scope" value="Eukaryota"/>
</dbReference>
<evidence type="ECO:0000313" key="2">
    <source>
        <dbReference type="Proteomes" id="UP000000707"/>
    </source>
</evidence>
<sequence length="255" mass="29217">MNYNHLVLVPCHGIWKGGPSAGDDPNEWFLAPFQLDGKDHLCFKEHLFQGFDIMKNDPSALLIISGGKTKAEIDLSEAQSYYNILKSVYDSKDLGAVELEEFARDSFENVIFSICRFYEITSTYPKKITVTGFEFKRSRFVKNHFQQALGFPLENVKYIGNAPTPPKESEGNYFMELNQSEHEFAVKFFEVDLYGRKGSLQKKKLSRNPFNVSHDYKSSNSVLREALELMEQPNKTDLEVRTALLTVAPWKANYT</sequence>
<gene>
    <name evidence="1" type="ORF">CANTEDRAFT_107108</name>
</gene>
<name>G3B5K8_CANTC</name>
<dbReference type="RefSeq" id="XP_006687046.1">
    <property type="nucleotide sequence ID" value="XM_006686983.1"/>
</dbReference>
<dbReference type="HOGENOM" id="CLU_048479_1_1_1"/>
<keyword evidence="2" id="KW-1185">Reference proteome</keyword>
<dbReference type="AlphaFoldDB" id="G3B5K8"/>
<dbReference type="EMBL" id="GL996524">
    <property type="protein sequence ID" value="EGV63253.1"/>
    <property type="molecule type" value="Genomic_DNA"/>
</dbReference>
<dbReference type="OrthoDB" id="4347at2759"/>
<proteinExistence type="predicted"/>
<accession>G3B5K8</accession>
<dbReference type="PANTHER" id="PTHR28110">
    <property type="entry name" value="TRANSMEMBRANE PROTEIN"/>
    <property type="match status" value="1"/>
</dbReference>
<dbReference type="InterPro" id="IPR055323">
    <property type="entry name" value="C57A10.07/YOR238W"/>
</dbReference>
<evidence type="ECO:0000313" key="1">
    <source>
        <dbReference type="EMBL" id="EGV63253.1"/>
    </source>
</evidence>
<dbReference type="Proteomes" id="UP000000707">
    <property type="component" value="Unassembled WGS sequence"/>
</dbReference>
<evidence type="ECO:0008006" key="3">
    <source>
        <dbReference type="Google" id="ProtNLM"/>
    </source>
</evidence>
<dbReference type="KEGG" id="cten:18245934"/>
<dbReference type="GeneID" id="18245934"/>
<dbReference type="STRING" id="590646.G3B5K8"/>
<organism evidence="2">
    <name type="scientific">Candida tenuis (strain ATCC 10573 / BCRC 21748 / CBS 615 / JCM 9827 / NBRC 10315 / NRRL Y-1498 / VKM Y-70)</name>
    <name type="common">Yeast</name>
    <name type="synonym">Yamadazyma tenuis</name>
    <dbReference type="NCBI Taxonomy" id="590646"/>
    <lineage>
        <taxon>Eukaryota</taxon>
        <taxon>Fungi</taxon>
        <taxon>Dikarya</taxon>
        <taxon>Ascomycota</taxon>
        <taxon>Saccharomycotina</taxon>
        <taxon>Pichiomycetes</taxon>
        <taxon>Debaryomycetaceae</taxon>
        <taxon>Yamadazyma</taxon>
    </lineage>
</organism>